<keyword evidence="1" id="KW-0732">Signal</keyword>
<accession>A0A7D5DBY4</accession>
<dbReference type="KEGG" id="pez:HWQ56_09265"/>
<dbReference type="AlphaFoldDB" id="A0A7D5DBY4"/>
<gene>
    <name evidence="2" type="ORF">HWQ56_09265</name>
</gene>
<keyword evidence="3" id="KW-1185">Reference proteome</keyword>
<proteinExistence type="predicted"/>
<sequence length="168" mass="17861">MASRTRSSGVRTMKGPIAALLALALATGSVMAAPRPSDDEGMFRPATQVSSVTLRHSQSVGVILNERTQAALLQRDGTTRAALEAVRGSLQQHFSAVQFYSSLDKVMAARPDVIVVLKSANQHGAFLQAQFFDANLTYIGEVRSNDARQTAALAQFDASLKALVATAD</sequence>
<feature type="signal peptide" evidence="1">
    <location>
        <begin position="1"/>
        <end position="32"/>
    </location>
</feature>
<dbReference type="EMBL" id="CP056030">
    <property type="protein sequence ID" value="QKZ07638.1"/>
    <property type="molecule type" value="Genomic_DNA"/>
</dbReference>
<organism evidence="2 3">
    <name type="scientific">Pseudomonas eucalypticola</name>
    <dbReference type="NCBI Taxonomy" id="2599595"/>
    <lineage>
        <taxon>Bacteria</taxon>
        <taxon>Pseudomonadati</taxon>
        <taxon>Pseudomonadota</taxon>
        <taxon>Gammaproteobacteria</taxon>
        <taxon>Pseudomonadales</taxon>
        <taxon>Pseudomonadaceae</taxon>
        <taxon>Pseudomonas</taxon>
    </lineage>
</organism>
<reference evidence="2 3" key="1">
    <citation type="submission" date="2020-06" db="EMBL/GenBank/DDBJ databases">
        <title>Pseudomonas eucalypticola sp. nov., an endophyte of Eucalyptus dunnii leaves with biocontrol ability of eucalyptus leaf blight.</title>
        <authorList>
            <person name="Liu Y."/>
            <person name="Song Z."/>
            <person name="Zeng H."/>
            <person name="Lu M."/>
            <person name="Wang X."/>
            <person name="Lian X."/>
            <person name="Zhang Q."/>
        </authorList>
    </citation>
    <scope>NUCLEOTIDE SEQUENCE [LARGE SCALE GENOMIC DNA]</scope>
    <source>
        <strain evidence="2 3">NP-1</strain>
    </source>
</reference>
<evidence type="ECO:0000313" key="3">
    <source>
        <dbReference type="Proteomes" id="UP000509568"/>
    </source>
</evidence>
<dbReference type="Proteomes" id="UP000509568">
    <property type="component" value="Chromosome"/>
</dbReference>
<evidence type="ECO:0000256" key="1">
    <source>
        <dbReference type="SAM" id="SignalP"/>
    </source>
</evidence>
<feature type="chain" id="PRO_5028943295" evidence="1">
    <location>
        <begin position="33"/>
        <end position="168"/>
    </location>
</feature>
<name>A0A7D5DBY4_9PSED</name>
<protein>
    <submittedName>
        <fullName evidence="2">ATPase</fullName>
    </submittedName>
</protein>
<evidence type="ECO:0000313" key="2">
    <source>
        <dbReference type="EMBL" id="QKZ07638.1"/>
    </source>
</evidence>